<evidence type="ECO:0000313" key="1">
    <source>
        <dbReference type="EMBL" id="JAP16848.1"/>
    </source>
</evidence>
<sequence length="62" mass="7195">MIVFYGFSIGTSVHTEYLHSLRIHLFGLCKLQYKFCIQCCTSLACLQHIYLLNIFFGAKVLF</sequence>
<proteinExistence type="predicted"/>
<dbReference type="AlphaFoldDB" id="A0A0V0HAI0"/>
<organism evidence="1">
    <name type="scientific">Solanum chacoense</name>
    <name type="common">Chaco potato</name>
    <dbReference type="NCBI Taxonomy" id="4108"/>
    <lineage>
        <taxon>Eukaryota</taxon>
        <taxon>Viridiplantae</taxon>
        <taxon>Streptophyta</taxon>
        <taxon>Embryophyta</taxon>
        <taxon>Tracheophyta</taxon>
        <taxon>Spermatophyta</taxon>
        <taxon>Magnoliopsida</taxon>
        <taxon>eudicotyledons</taxon>
        <taxon>Gunneridae</taxon>
        <taxon>Pentapetalae</taxon>
        <taxon>asterids</taxon>
        <taxon>lamiids</taxon>
        <taxon>Solanales</taxon>
        <taxon>Solanaceae</taxon>
        <taxon>Solanoideae</taxon>
        <taxon>Solaneae</taxon>
        <taxon>Solanum</taxon>
    </lineage>
</organism>
<name>A0A0V0HAI0_SOLCH</name>
<accession>A0A0V0HAI0</accession>
<reference evidence="1" key="1">
    <citation type="submission" date="2015-12" db="EMBL/GenBank/DDBJ databases">
        <title>Gene expression during late stages of embryo sac development: a critical building block for successful pollen-pistil interactions.</title>
        <authorList>
            <person name="Liu Y."/>
            <person name="Joly V."/>
            <person name="Sabar M."/>
            <person name="Matton D.P."/>
        </authorList>
    </citation>
    <scope>NUCLEOTIDE SEQUENCE</scope>
</reference>
<protein>
    <submittedName>
        <fullName evidence="1">Putative ovule protein</fullName>
    </submittedName>
</protein>
<dbReference type="EMBL" id="GEDG01023304">
    <property type="protein sequence ID" value="JAP16848.1"/>
    <property type="molecule type" value="Transcribed_RNA"/>
</dbReference>